<evidence type="ECO:0000313" key="1">
    <source>
        <dbReference type="EMBL" id="KAI9902019.1"/>
    </source>
</evidence>
<organism evidence="1 2">
    <name type="scientific">Trichothecium roseum</name>
    <dbReference type="NCBI Taxonomy" id="47278"/>
    <lineage>
        <taxon>Eukaryota</taxon>
        <taxon>Fungi</taxon>
        <taxon>Dikarya</taxon>
        <taxon>Ascomycota</taxon>
        <taxon>Pezizomycotina</taxon>
        <taxon>Sordariomycetes</taxon>
        <taxon>Hypocreomycetidae</taxon>
        <taxon>Hypocreales</taxon>
        <taxon>Hypocreales incertae sedis</taxon>
        <taxon>Trichothecium</taxon>
    </lineage>
</organism>
<dbReference type="Proteomes" id="UP001163324">
    <property type="component" value="Chromosome 3"/>
</dbReference>
<protein>
    <submittedName>
        <fullName evidence="1">Uncharacterized protein</fullName>
    </submittedName>
</protein>
<evidence type="ECO:0000313" key="2">
    <source>
        <dbReference type="Proteomes" id="UP001163324"/>
    </source>
</evidence>
<keyword evidence="2" id="KW-1185">Reference proteome</keyword>
<accession>A0ACC0V6N1</accession>
<gene>
    <name evidence="1" type="ORF">N3K66_003836</name>
</gene>
<proteinExistence type="predicted"/>
<sequence>MEPPKLTGTELMGGKPTGSICLNLAVSEPEDRRIEFHIDFRDSAMCKQALQLLWTRGEAEMYEVPLSPNTAEMQSNIATARARQGAVELLEGTRAPPPQDLNYARIYQLVREGMPEGAKKHACYFWAEAVRADPDHSKDAEQDSQRGPAPPFSWPLLHDVISNGLADDRRALFPALSKKDAVQVHLTLGPKNRDGSRDVLRARNLRNDDLSGFVSLILNQESDSIFWIGESWEDIPTRYSPEYPVIMEWGGEMF</sequence>
<reference evidence="1" key="1">
    <citation type="submission" date="2022-10" db="EMBL/GenBank/DDBJ databases">
        <title>Complete Genome of Trichothecium roseum strain YXFP-22015, a Plant Pathogen Isolated from Citrus.</title>
        <authorList>
            <person name="Wang Y."/>
            <person name="Zhu L."/>
        </authorList>
    </citation>
    <scope>NUCLEOTIDE SEQUENCE</scope>
    <source>
        <strain evidence="1">YXFP-22015</strain>
    </source>
</reference>
<name>A0ACC0V6N1_9HYPO</name>
<dbReference type="EMBL" id="CM047942">
    <property type="protein sequence ID" value="KAI9902019.1"/>
    <property type="molecule type" value="Genomic_DNA"/>
</dbReference>
<comment type="caution">
    <text evidence="1">The sequence shown here is derived from an EMBL/GenBank/DDBJ whole genome shotgun (WGS) entry which is preliminary data.</text>
</comment>